<evidence type="ECO:0000313" key="1">
    <source>
        <dbReference type="EMBL" id="EFA10301.2"/>
    </source>
</evidence>
<protein>
    <submittedName>
        <fullName evidence="1">Uncharacterized protein</fullName>
    </submittedName>
</protein>
<dbReference type="AlphaFoldDB" id="D6X307"/>
<proteinExistence type="predicted"/>
<evidence type="ECO:0000313" key="2">
    <source>
        <dbReference type="Proteomes" id="UP000007266"/>
    </source>
</evidence>
<sequence length="74" mass="8208">MPGGQVLIDAPGPPKWIRSRFVAHSRAKTGKDSGIRLSPGIDLRQMHKSCESPATCIKCCDVINPRNFSLFREQ</sequence>
<dbReference type="EMBL" id="KQ971372">
    <property type="protein sequence ID" value="EFA10301.2"/>
    <property type="molecule type" value="Genomic_DNA"/>
</dbReference>
<keyword evidence="2" id="KW-1185">Reference proteome</keyword>
<organism evidence="1 2">
    <name type="scientific">Tribolium castaneum</name>
    <name type="common">Red flour beetle</name>
    <dbReference type="NCBI Taxonomy" id="7070"/>
    <lineage>
        <taxon>Eukaryota</taxon>
        <taxon>Metazoa</taxon>
        <taxon>Ecdysozoa</taxon>
        <taxon>Arthropoda</taxon>
        <taxon>Hexapoda</taxon>
        <taxon>Insecta</taxon>
        <taxon>Pterygota</taxon>
        <taxon>Neoptera</taxon>
        <taxon>Endopterygota</taxon>
        <taxon>Coleoptera</taxon>
        <taxon>Polyphaga</taxon>
        <taxon>Cucujiformia</taxon>
        <taxon>Tenebrionidae</taxon>
        <taxon>Tenebrionidae incertae sedis</taxon>
        <taxon>Tribolium</taxon>
    </lineage>
</organism>
<accession>D6X307</accession>
<dbReference type="Proteomes" id="UP000007266">
    <property type="component" value="Linkage group 9"/>
</dbReference>
<dbReference type="InParanoid" id="D6X307"/>
<name>D6X307_TRICA</name>
<gene>
    <name evidence="1" type="primary">AUGUSTUS-3.0.2_12516</name>
    <name evidence="1" type="ORF">TcasGA2_TC012516</name>
</gene>
<reference evidence="1 2" key="2">
    <citation type="journal article" date="2010" name="Nucleic Acids Res.">
        <title>BeetleBase in 2010: revisions to provide comprehensive genomic information for Tribolium castaneum.</title>
        <authorList>
            <person name="Kim H.S."/>
            <person name="Murphy T."/>
            <person name="Xia J."/>
            <person name="Caragea D."/>
            <person name="Park Y."/>
            <person name="Beeman R.W."/>
            <person name="Lorenzen M.D."/>
            <person name="Butcher S."/>
            <person name="Manak J.R."/>
            <person name="Brown S.J."/>
        </authorList>
    </citation>
    <scope>GENOME REANNOTATION</scope>
    <source>
        <strain evidence="1 2">Georgia GA2</strain>
    </source>
</reference>
<dbReference type="HOGENOM" id="CLU_2375535_0_0_1"/>
<reference evidence="1 2" key="1">
    <citation type="journal article" date="2008" name="Nature">
        <title>The genome of the model beetle and pest Tribolium castaneum.</title>
        <authorList>
            <consortium name="Tribolium Genome Sequencing Consortium"/>
            <person name="Richards S."/>
            <person name="Gibbs R.A."/>
            <person name="Weinstock G.M."/>
            <person name="Brown S.J."/>
            <person name="Denell R."/>
            <person name="Beeman R.W."/>
            <person name="Gibbs R."/>
            <person name="Beeman R.W."/>
            <person name="Brown S.J."/>
            <person name="Bucher G."/>
            <person name="Friedrich M."/>
            <person name="Grimmelikhuijzen C.J."/>
            <person name="Klingler M."/>
            <person name="Lorenzen M."/>
            <person name="Richards S."/>
            <person name="Roth S."/>
            <person name="Schroder R."/>
            <person name="Tautz D."/>
            <person name="Zdobnov E.M."/>
            <person name="Muzny D."/>
            <person name="Gibbs R.A."/>
            <person name="Weinstock G.M."/>
            <person name="Attaway T."/>
            <person name="Bell S."/>
            <person name="Buhay C.J."/>
            <person name="Chandrabose M.N."/>
            <person name="Chavez D."/>
            <person name="Clerk-Blankenburg K.P."/>
            <person name="Cree A."/>
            <person name="Dao M."/>
            <person name="Davis C."/>
            <person name="Chacko J."/>
            <person name="Dinh H."/>
            <person name="Dugan-Rocha S."/>
            <person name="Fowler G."/>
            <person name="Garner T.T."/>
            <person name="Garnes J."/>
            <person name="Gnirke A."/>
            <person name="Hawes A."/>
            <person name="Hernandez J."/>
            <person name="Hines S."/>
            <person name="Holder M."/>
            <person name="Hume J."/>
            <person name="Jhangiani S.N."/>
            <person name="Joshi V."/>
            <person name="Khan Z.M."/>
            <person name="Jackson L."/>
            <person name="Kovar C."/>
            <person name="Kowis A."/>
            <person name="Lee S."/>
            <person name="Lewis L.R."/>
            <person name="Margolis J."/>
            <person name="Morgan M."/>
            <person name="Nazareth L.V."/>
            <person name="Nguyen N."/>
            <person name="Okwuonu G."/>
            <person name="Parker D."/>
            <person name="Richards S."/>
            <person name="Ruiz S.J."/>
            <person name="Santibanez J."/>
            <person name="Savard J."/>
            <person name="Scherer S.E."/>
            <person name="Schneider B."/>
            <person name="Sodergren E."/>
            <person name="Tautz D."/>
            <person name="Vattahil S."/>
            <person name="Villasana D."/>
            <person name="White C.S."/>
            <person name="Wright R."/>
            <person name="Park Y."/>
            <person name="Beeman R.W."/>
            <person name="Lord J."/>
            <person name="Oppert B."/>
            <person name="Lorenzen M."/>
            <person name="Brown S."/>
            <person name="Wang L."/>
            <person name="Savard J."/>
            <person name="Tautz D."/>
            <person name="Richards S."/>
            <person name="Weinstock G."/>
            <person name="Gibbs R.A."/>
            <person name="Liu Y."/>
            <person name="Worley K."/>
            <person name="Weinstock G."/>
            <person name="Elsik C.G."/>
            <person name="Reese J.T."/>
            <person name="Elhaik E."/>
            <person name="Landan G."/>
            <person name="Graur D."/>
            <person name="Arensburger P."/>
            <person name="Atkinson P."/>
            <person name="Beeman R.W."/>
            <person name="Beidler J."/>
            <person name="Brown S.J."/>
            <person name="Demuth J.P."/>
            <person name="Drury D.W."/>
            <person name="Du Y.Z."/>
            <person name="Fujiwara H."/>
            <person name="Lorenzen M."/>
            <person name="Maselli V."/>
            <person name="Osanai M."/>
            <person name="Park Y."/>
            <person name="Robertson H.M."/>
            <person name="Tu Z."/>
            <person name="Wang J.J."/>
            <person name="Wang S."/>
            <person name="Richards S."/>
            <person name="Song H."/>
            <person name="Zhang L."/>
            <person name="Sodergren E."/>
            <person name="Werner D."/>
            <person name="Stanke M."/>
            <person name="Morgenstern B."/>
            <person name="Solovyev V."/>
            <person name="Kosarev P."/>
            <person name="Brown G."/>
            <person name="Chen H.C."/>
            <person name="Ermolaeva O."/>
            <person name="Hlavina W."/>
            <person name="Kapustin Y."/>
            <person name="Kiryutin B."/>
            <person name="Kitts P."/>
            <person name="Maglott D."/>
            <person name="Pruitt K."/>
            <person name="Sapojnikov V."/>
            <person name="Souvorov A."/>
            <person name="Mackey A.J."/>
            <person name="Waterhouse R.M."/>
            <person name="Wyder S."/>
            <person name="Zdobnov E.M."/>
            <person name="Zdobnov E.M."/>
            <person name="Wyder S."/>
            <person name="Kriventseva E.V."/>
            <person name="Kadowaki T."/>
            <person name="Bork P."/>
            <person name="Aranda M."/>
            <person name="Bao R."/>
            <person name="Beermann A."/>
            <person name="Berns N."/>
            <person name="Bolognesi R."/>
            <person name="Bonneton F."/>
            <person name="Bopp D."/>
            <person name="Brown S.J."/>
            <person name="Bucher G."/>
            <person name="Butts T."/>
            <person name="Chaumot A."/>
            <person name="Denell R.E."/>
            <person name="Ferrier D.E."/>
            <person name="Friedrich M."/>
            <person name="Gordon C.M."/>
            <person name="Jindra M."/>
            <person name="Klingler M."/>
            <person name="Lan Q."/>
            <person name="Lattorff H.M."/>
            <person name="Laudet V."/>
            <person name="von Levetsow C."/>
            <person name="Liu Z."/>
            <person name="Lutz R."/>
            <person name="Lynch J.A."/>
            <person name="da Fonseca R.N."/>
            <person name="Posnien N."/>
            <person name="Reuter R."/>
            <person name="Roth S."/>
            <person name="Savard J."/>
            <person name="Schinko J.B."/>
            <person name="Schmitt C."/>
            <person name="Schoppmeier M."/>
            <person name="Schroder R."/>
            <person name="Shippy T.D."/>
            <person name="Simonnet F."/>
            <person name="Marques-Souza H."/>
            <person name="Tautz D."/>
            <person name="Tomoyasu Y."/>
            <person name="Trauner J."/>
            <person name="Van der Zee M."/>
            <person name="Vervoort M."/>
            <person name="Wittkopp N."/>
            <person name="Wimmer E.A."/>
            <person name="Yang X."/>
            <person name="Jones A.K."/>
            <person name="Sattelle D.B."/>
            <person name="Ebert P.R."/>
            <person name="Nelson D."/>
            <person name="Scott J.G."/>
            <person name="Beeman R.W."/>
            <person name="Muthukrishnan S."/>
            <person name="Kramer K.J."/>
            <person name="Arakane Y."/>
            <person name="Beeman R.W."/>
            <person name="Zhu Q."/>
            <person name="Hogenkamp D."/>
            <person name="Dixit R."/>
            <person name="Oppert B."/>
            <person name="Jiang H."/>
            <person name="Zou Z."/>
            <person name="Marshall J."/>
            <person name="Elpidina E."/>
            <person name="Vinokurov K."/>
            <person name="Oppert C."/>
            <person name="Zou Z."/>
            <person name="Evans J."/>
            <person name="Lu Z."/>
            <person name="Zhao P."/>
            <person name="Sumathipala N."/>
            <person name="Altincicek B."/>
            <person name="Vilcinskas A."/>
            <person name="Williams M."/>
            <person name="Hultmark D."/>
            <person name="Hetru C."/>
            <person name="Jiang H."/>
            <person name="Grimmelikhuijzen C.J."/>
            <person name="Hauser F."/>
            <person name="Cazzamali G."/>
            <person name="Williamson M."/>
            <person name="Park Y."/>
            <person name="Li B."/>
            <person name="Tanaka Y."/>
            <person name="Predel R."/>
            <person name="Neupert S."/>
            <person name="Schachtner J."/>
            <person name="Verleyen P."/>
            <person name="Raible F."/>
            <person name="Bork P."/>
            <person name="Friedrich M."/>
            <person name="Walden K.K."/>
            <person name="Robertson H.M."/>
            <person name="Angeli S."/>
            <person name="Foret S."/>
            <person name="Bucher G."/>
            <person name="Schuetz S."/>
            <person name="Maleszka R."/>
            <person name="Wimmer E.A."/>
            <person name="Beeman R.W."/>
            <person name="Lorenzen M."/>
            <person name="Tomoyasu Y."/>
            <person name="Miller S.C."/>
            <person name="Grossmann D."/>
            <person name="Bucher G."/>
        </authorList>
    </citation>
    <scope>NUCLEOTIDE SEQUENCE [LARGE SCALE GENOMIC DNA]</scope>
    <source>
        <strain evidence="1 2">Georgia GA2</strain>
    </source>
</reference>